<dbReference type="InterPro" id="IPR003593">
    <property type="entry name" value="AAA+_ATPase"/>
</dbReference>
<sequence length="215" mass="23764">MEVELSNVTKTIKKQEILRGINLKLQSGNIYGLRGKNGAGKSVLLKLICGIDTPTEGEIRIDGQVLGKDISFPKSVGALIESPSLIENQTAMGNLKSLGAIKKIATQEQMESLLQYFGLDPKDKKRVKKYSLGMRQKLGIIMALFENPELIILDEPLNALDEQSNQLLLELVKKYRADGSLIIVASHDREELDYLSDVVLELKDGKIRAGQTNES</sequence>
<evidence type="ECO:0000313" key="6">
    <source>
        <dbReference type="Proteomes" id="UP000031011"/>
    </source>
</evidence>
<accession>A0A837DVP8</accession>
<keyword evidence="1" id="KW-0813">Transport</keyword>
<dbReference type="PANTHER" id="PTHR42939">
    <property type="entry name" value="ABC TRANSPORTER ATP-BINDING PROTEIN ALBC-RELATED"/>
    <property type="match status" value="1"/>
</dbReference>
<dbReference type="CDD" id="cd03230">
    <property type="entry name" value="ABC_DR_subfamily_A"/>
    <property type="match status" value="1"/>
</dbReference>
<dbReference type="GO" id="GO:0005524">
    <property type="term" value="F:ATP binding"/>
    <property type="evidence" value="ECO:0007669"/>
    <property type="project" value="UniProtKB-KW"/>
</dbReference>
<dbReference type="InterPro" id="IPR027417">
    <property type="entry name" value="P-loop_NTPase"/>
</dbReference>
<dbReference type="PANTHER" id="PTHR42939:SF1">
    <property type="entry name" value="ABC TRANSPORTER ATP-BINDING PROTEIN ALBC-RELATED"/>
    <property type="match status" value="1"/>
</dbReference>
<proteinExistence type="predicted"/>
<dbReference type="AlphaFoldDB" id="A0A837DVP8"/>
<dbReference type="InterPro" id="IPR051782">
    <property type="entry name" value="ABC_Transporter_VariousFunc"/>
</dbReference>
<dbReference type="PROSITE" id="PS00211">
    <property type="entry name" value="ABC_TRANSPORTER_1"/>
    <property type="match status" value="1"/>
</dbReference>
<dbReference type="Proteomes" id="UP000031011">
    <property type="component" value="Unassembled WGS sequence"/>
</dbReference>
<name>A0A837DVP8_9LACO</name>
<comment type="caution">
    <text evidence="5">The sequence shown here is derived from an EMBL/GenBank/DDBJ whole genome shotgun (WGS) entry which is preliminary data.</text>
</comment>
<evidence type="ECO:0000256" key="1">
    <source>
        <dbReference type="ARBA" id="ARBA00022448"/>
    </source>
</evidence>
<dbReference type="InterPro" id="IPR017871">
    <property type="entry name" value="ABC_transporter-like_CS"/>
</dbReference>
<evidence type="ECO:0000256" key="2">
    <source>
        <dbReference type="ARBA" id="ARBA00022741"/>
    </source>
</evidence>
<evidence type="ECO:0000259" key="4">
    <source>
        <dbReference type="PROSITE" id="PS50893"/>
    </source>
</evidence>
<feature type="domain" description="ABC transporter" evidence="4">
    <location>
        <begin position="3"/>
        <end position="215"/>
    </location>
</feature>
<evidence type="ECO:0000313" key="5">
    <source>
        <dbReference type="EMBL" id="KIC04957.1"/>
    </source>
</evidence>
<protein>
    <submittedName>
        <fullName evidence="5">Antibiotic transport system ATP-binding protein</fullName>
    </submittedName>
</protein>
<dbReference type="Gene3D" id="3.40.50.300">
    <property type="entry name" value="P-loop containing nucleotide triphosphate hydrolases"/>
    <property type="match status" value="1"/>
</dbReference>
<reference evidence="5 6" key="1">
    <citation type="journal article" date="2015" name="BMC Microbiol.">
        <title>Lactobacillus ruminis strains cluster according to their mammalian gut source.</title>
        <authorList>
            <person name="O' Donnell M.M."/>
            <person name="Harris H.M."/>
            <person name="Lynch D.B."/>
            <person name="Ross R.P."/>
            <person name="O'Toole P.W."/>
        </authorList>
    </citation>
    <scope>NUCLEOTIDE SEQUENCE [LARGE SCALE GENOMIC DNA]</scope>
    <source>
        <strain evidence="5 6">DPC 6832</strain>
    </source>
</reference>
<dbReference type="PROSITE" id="PS50893">
    <property type="entry name" value="ABC_TRANSPORTER_2"/>
    <property type="match status" value="1"/>
</dbReference>
<keyword evidence="3 5" id="KW-0067">ATP-binding</keyword>
<gene>
    <name evidence="5" type="ORF">LRN_1342</name>
</gene>
<dbReference type="GO" id="GO:0016887">
    <property type="term" value="F:ATP hydrolysis activity"/>
    <property type="evidence" value="ECO:0007669"/>
    <property type="project" value="InterPro"/>
</dbReference>
<evidence type="ECO:0000256" key="3">
    <source>
        <dbReference type="ARBA" id="ARBA00022840"/>
    </source>
</evidence>
<dbReference type="InterPro" id="IPR003439">
    <property type="entry name" value="ABC_transporter-like_ATP-bd"/>
</dbReference>
<dbReference type="SMART" id="SM00382">
    <property type="entry name" value="AAA"/>
    <property type="match status" value="1"/>
</dbReference>
<organism evidence="5 6">
    <name type="scientific">Ligilactobacillus ruminis DPC 6832</name>
    <dbReference type="NCBI Taxonomy" id="1402208"/>
    <lineage>
        <taxon>Bacteria</taxon>
        <taxon>Bacillati</taxon>
        <taxon>Bacillota</taxon>
        <taxon>Bacilli</taxon>
        <taxon>Lactobacillales</taxon>
        <taxon>Lactobacillaceae</taxon>
        <taxon>Ligilactobacillus</taxon>
    </lineage>
</organism>
<dbReference type="EMBL" id="AWYA01000069">
    <property type="protein sequence ID" value="KIC04957.1"/>
    <property type="molecule type" value="Genomic_DNA"/>
</dbReference>
<dbReference type="SUPFAM" id="SSF52540">
    <property type="entry name" value="P-loop containing nucleoside triphosphate hydrolases"/>
    <property type="match status" value="1"/>
</dbReference>
<dbReference type="Pfam" id="PF00005">
    <property type="entry name" value="ABC_tran"/>
    <property type="match status" value="1"/>
</dbReference>
<keyword evidence="2" id="KW-0547">Nucleotide-binding</keyword>